<reference evidence="3 4" key="1">
    <citation type="submission" date="2019-03" db="EMBL/GenBank/DDBJ databases">
        <authorList>
            <person name="Gaulin E."/>
            <person name="Dumas B."/>
        </authorList>
    </citation>
    <scope>NUCLEOTIDE SEQUENCE [LARGE SCALE GENOMIC DNA]</scope>
    <source>
        <strain evidence="3">CBS 568.67</strain>
    </source>
</reference>
<dbReference type="Gene3D" id="3.60.40.10">
    <property type="entry name" value="PPM-type phosphatase domain"/>
    <property type="match status" value="1"/>
</dbReference>
<name>A0A485LRT3_9STRA</name>
<organism evidence="3 4">
    <name type="scientific">Aphanomyces stellatus</name>
    <dbReference type="NCBI Taxonomy" id="120398"/>
    <lineage>
        <taxon>Eukaryota</taxon>
        <taxon>Sar</taxon>
        <taxon>Stramenopiles</taxon>
        <taxon>Oomycota</taxon>
        <taxon>Saprolegniomycetes</taxon>
        <taxon>Saprolegniales</taxon>
        <taxon>Verrucalvaceae</taxon>
        <taxon>Aphanomyces</taxon>
    </lineage>
</organism>
<reference evidence="2" key="2">
    <citation type="submission" date="2019-06" db="EMBL/GenBank/DDBJ databases">
        <title>Genomics analysis of Aphanomyces spp. identifies a new class of oomycete effector associated with host adaptation.</title>
        <authorList>
            <person name="Gaulin E."/>
        </authorList>
    </citation>
    <scope>NUCLEOTIDE SEQUENCE</scope>
    <source>
        <strain evidence="2">CBS 578.67</strain>
    </source>
</reference>
<dbReference type="SMART" id="SM00332">
    <property type="entry name" value="PP2Cc"/>
    <property type="match status" value="1"/>
</dbReference>
<keyword evidence="4" id="KW-1185">Reference proteome</keyword>
<dbReference type="InterPro" id="IPR036457">
    <property type="entry name" value="PPM-type-like_dom_sf"/>
</dbReference>
<dbReference type="PANTHER" id="PTHR13832:SF699">
    <property type="entry name" value="INTEGRIN-LINKED KINASE-ASSOCIATED SERINE_THREONINE PHOSPHATASE 2C"/>
    <property type="match status" value="1"/>
</dbReference>
<sequence>MQVDMHGLTDPGNPVKENQDTFLTVRHDTHVALAVFDGHGKTLGRLAAETARAFFGDVFSRDQTYMDLRIDAEATMRHFFNECHAAIRQAFRDHYEERKMKVEDRPGGYLVVKQGMLQKSLLVQGGTTASVVVVLDGKTMICANVGDSSALLCAPKQFDATWSSLQGANVLSLLHKQGPLISPPIEEPESTTFLHLCGDHSPESITEYQGVAAARSVHDKGDVPELLFVYDGLLGTQRLTIREKHQALEKTPVFVPNAETGDLTKVGEGSYYKNVRQEWASLCCTPARAKYHESLAFTRSLGDFYIHSFGITHEPDVIQIDLAQLMAGEAWSQVMLVVASDGIWDAWQYGELSEFVWQTWADEKGAMEAVTARVMEQNKDISAGIFGPSVDNMTVVVCSLQV</sequence>
<dbReference type="EMBL" id="VJMH01007405">
    <property type="protein sequence ID" value="KAF0683433.1"/>
    <property type="molecule type" value="Genomic_DNA"/>
</dbReference>
<dbReference type="InterPro" id="IPR015655">
    <property type="entry name" value="PP2C"/>
</dbReference>
<gene>
    <name evidence="3" type="primary">Aste57867_24558</name>
    <name evidence="2" type="ORF">As57867_024480</name>
    <name evidence="3" type="ORF">ASTE57867_24558</name>
</gene>
<feature type="domain" description="PPM-type phosphatase" evidence="1">
    <location>
        <begin position="4"/>
        <end position="400"/>
    </location>
</feature>
<evidence type="ECO:0000313" key="3">
    <source>
        <dbReference type="EMBL" id="VFU01197.1"/>
    </source>
</evidence>
<dbReference type="GO" id="GO:0004722">
    <property type="term" value="F:protein serine/threonine phosphatase activity"/>
    <property type="evidence" value="ECO:0007669"/>
    <property type="project" value="InterPro"/>
</dbReference>
<evidence type="ECO:0000259" key="1">
    <source>
        <dbReference type="PROSITE" id="PS51746"/>
    </source>
</evidence>
<dbReference type="Proteomes" id="UP000332933">
    <property type="component" value="Unassembled WGS sequence"/>
</dbReference>
<proteinExistence type="predicted"/>
<protein>
    <submittedName>
        <fullName evidence="3">Aste57867_24558 protein</fullName>
    </submittedName>
</protein>
<dbReference type="InterPro" id="IPR001932">
    <property type="entry name" value="PPM-type_phosphatase-like_dom"/>
</dbReference>
<evidence type="ECO:0000313" key="4">
    <source>
        <dbReference type="Proteomes" id="UP000332933"/>
    </source>
</evidence>
<accession>A0A485LRT3</accession>
<dbReference type="Pfam" id="PF00481">
    <property type="entry name" value="PP2C"/>
    <property type="match status" value="2"/>
</dbReference>
<evidence type="ECO:0000313" key="2">
    <source>
        <dbReference type="EMBL" id="KAF0683433.1"/>
    </source>
</evidence>
<dbReference type="EMBL" id="CAADRA010007431">
    <property type="protein sequence ID" value="VFU01197.1"/>
    <property type="molecule type" value="Genomic_DNA"/>
</dbReference>
<dbReference type="OrthoDB" id="10264738at2759"/>
<dbReference type="PROSITE" id="PS51746">
    <property type="entry name" value="PPM_2"/>
    <property type="match status" value="1"/>
</dbReference>
<dbReference type="SUPFAM" id="SSF81606">
    <property type="entry name" value="PP2C-like"/>
    <property type="match status" value="1"/>
</dbReference>
<dbReference type="AlphaFoldDB" id="A0A485LRT3"/>
<dbReference type="PANTHER" id="PTHR13832">
    <property type="entry name" value="PROTEIN PHOSPHATASE 2C"/>
    <property type="match status" value="1"/>
</dbReference>